<dbReference type="EMBL" id="AWUE01018562">
    <property type="protein sequence ID" value="OMO79382.1"/>
    <property type="molecule type" value="Genomic_DNA"/>
</dbReference>
<evidence type="ECO:0000313" key="2">
    <source>
        <dbReference type="Proteomes" id="UP000187203"/>
    </source>
</evidence>
<dbReference type="AlphaFoldDB" id="A0A1R3I9W3"/>
<reference evidence="2" key="1">
    <citation type="submission" date="2013-09" db="EMBL/GenBank/DDBJ databases">
        <title>Corchorus olitorius genome sequencing.</title>
        <authorList>
            <person name="Alam M."/>
            <person name="Haque M.S."/>
            <person name="Islam M.S."/>
            <person name="Emdad E.M."/>
            <person name="Islam M.M."/>
            <person name="Ahmed B."/>
            <person name="Halim A."/>
            <person name="Hossen Q.M.M."/>
            <person name="Hossain M.Z."/>
            <person name="Ahmed R."/>
            <person name="Khan M.M."/>
            <person name="Islam R."/>
            <person name="Rashid M.M."/>
            <person name="Khan S.A."/>
            <person name="Rahman M.S."/>
            <person name="Alam M."/>
            <person name="Yahiya A.S."/>
            <person name="Khan M.S."/>
            <person name="Azam M.S."/>
            <person name="Haque T."/>
            <person name="Lashkar M.Z.H."/>
            <person name="Akhand A.I."/>
            <person name="Morshed G."/>
            <person name="Roy S."/>
            <person name="Uddin K.S."/>
            <person name="Rabeya T."/>
            <person name="Hossain A.S."/>
            <person name="Chowdhury A."/>
            <person name="Snigdha A.R."/>
            <person name="Mortoza M.S."/>
            <person name="Matin S.A."/>
            <person name="Hoque S.M.E."/>
            <person name="Islam M.K."/>
            <person name="Roy D.K."/>
            <person name="Haider R."/>
            <person name="Moosa M.M."/>
            <person name="Elias S.M."/>
            <person name="Hasan A.M."/>
            <person name="Jahan S."/>
            <person name="Shafiuddin M."/>
            <person name="Mahmood N."/>
            <person name="Shommy N.S."/>
        </authorList>
    </citation>
    <scope>NUCLEOTIDE SEQUENCE [LARGE SCALE GENOMIC DNA]</scope>
    <source>
        <strain evidence="2">cv. O-4</strain>
    </source>
</reference>
<protein>
    <submittedName>
        <fullName evidence="1">Uncharacterized protein</fullName>
    </submittedName>
</protein>
<gene>
    <name evidence="1" type="ORF">COLO4_24455</name>
</gene>
<name>A0A1R3I9W3_9ROSI</name>
<sequence>MWCGVKFNPGHKCGVKAQLYQLFLEASYEPACDTDESSDSLDIVEEVASPTTTDDSHPIITHHALLGAVGPQTMRVAGKIKNQWMMILNDTCNTHNFINTTVAKRLGCLTMPIPEWKCVSN</sequence>
<accession>A0A1R3I9W3</accession>
<evidence type="ECO:0000313" key="1">
    <source>
        <dbReference type="EMBL" id="OMO79382.1"/>
    </source>
</evidence>
<comment type="caution">
    <text evidence="1">The sequence shown here is derived from an EMBL/GenBank/DDBJ whole genome shotgun (WGS) entry which is preliminary data.</text>
</comment>
<organism evidence="1 2">
    <name type="scientific">Corchorus olitorius</name>
    <dbReference type="NCBI Taxonomy" id="93759"/>
    <lineage>
        <taxon>Eukaryota</taxon>
        <taxon>Viridiplantae</taxon>
        <taxon>Streptophyta</taxon>
        <taxon>Embryophyta</taxon>
        <taxon>Tracheophyta</taxon>
        <taxon>Spermatophyta</taxon>
        <taxon>Magnoliopsida</taxon>
        <taxon>eudicotyledons</taxon>
        <taxon>Gunneridae</taxon>
        <taxon>Pentapetalae</taxon>
        <taxon>rosids</taxon>
        <taxon>malvids</taxon>
        <taxon>Malvales</taxon>
        <taxon>Malvaceae</taxon>
        <taxon>Grewioideae</taxon>
        <taxon>Apeibeae</taxon>
        <taxon>Corchorus</taxon>
    </lineage>
</organism>
<proteinExistence type="predicted"/>
<dbReference type="Proteomes" id="UP000187203">
    <property type="component" value="Unassembled WGS sequence"/>
</dbReference>
<keyword evidence="2" id="KW-1185">Reference proteome</keyword>